<dbReference type="Proteomes" id="UP000248889">
    <property type="component" value="Unassembled WGS sequence"/>
</dbReference>
<keyword evidence="3" id="KW-1185">Reference proteome</keyword>
<dbReference type="Pfam" id="PF00425">
    <property type="entry name" value="Chorismate_bind"/>
    <property type="match status" value="1"/>
</dbReference>
<gene>
    <name evidence="2" type="ORF">DN069_12205</name>
</gene>
<evidence type="ECO:0000313" key="3">
    <source>
        <dbReference type="Proteomes" id="UP000248889"/>
    </source>
</evidence>
<dbReference type="InterPro" id="IPR005801">
    <property type="entry name" value="ADC_synthase"/>
</dbReference>
<dbReference type="InterPro" id="IPR015890">
    <property type="entry name" value="Chorismate_C"/>
</dbReference>
<name>A0A2X0JCI6_9ACTN</name>
<dbReference type="EMBL" id="QKYN01000043">
    <property type="protein sequence ID" value="RAG85298.1"/>
    <property type="molecule type" value="Genomic_DNA"/>
</dbReference>
<dbReference type="RefSeq" id="WP_111500959.1">
    <property type="nucleotide sequence ID" value="NZ_QKYN01000043.1"/>
</dbReference>
<evidence type="ECO:0000313" key="2">
    <source>
        <dbReference type="EMBL" id="RAG85298.1"/>
    </source>
</evidence>
<reference evidence="2 3" key="1">
    <citation type="submission" date="2018-06" db="EMBL/GenBank/DDBJ databases">
        <title>Streptacidiphilus pinicola sp. nov., isolated from pine grove soil.</title>
        <authorList>
            <person name="Roh S.G."/>
            <person name="Park S."/>
            <person name="Kim M.-K."/>
            <person name="Yun B.-R."/>
            <person name="Park J."/>
            <person name="Kim M.J."/>
            <person name="Kim Y.S."/>
            <person name="Kim S.B."/>
        </authorList>
    </citation>
    <scope>NUCLEOTIDE SEQUENCE [LARGE SCALE GENOMIC DNA]</scope>
    <source>
        <strain evidence="2 3">MMS16-CNU450</strain>
    </source>
</reference>
<dbReference type="PANTHER" id="PTHR42839:SF2">
    <property type="entry name" value="ISOCHORISMATE SYNTHASE ENTC"/>
    <property type="match status" value="1"/>
</dbReference>
<evidence type="ECO:0000259" key="1">
    <source>
        <dbReference type="Pfam" id="PF00425"/>
    </source>
</evidence>
<accession>A0A2X0JCI6</accession>
<proteinExistence type="predicted"/>
<dbReference type="Gene3D" id="3.60.120.10">
    <property type="entry name" value="Anthranilate synthase"/>
    <property type="match status" value="1"/>
</dbReference>
<dbReference type="AlphaFoldDB" id="A0A2X0JCI6"/>
<sequence length="393" mass="42572">MSEPVLHRRERAGVGPAVFRLRGPATSVEPVGPLTRFTDLAAAESAVRGAGHSAVVTGAIPFDSEHAKPSLYLGTRGTARPSSATAGGARPGRFLPDVGFNDAEVAGYIEQLDRVLPILRSPHHALEKIVVARAERFTYTGVLDARQVYEQIATAYPQVHSYFVEHATTPGLYTMGASPELFLKKTGERISLTPLAGTFPRDPHLPAGQDRARAQAALLTPKYLDEHRHLVDFMVKHLAPFCSELLHPDQPQLVGAPGVWHLGTPIHGRLADHRYRTADLVTALHPSPAVCGVPQEQARGLIADHESPRGYYGGLVGWLDGRGDCEFYMALRGFELDARQRHLTLRAGGGIVADSRPQTEYTETAAKLSTMRQVLGIEPPAGAPAPRPRQLAH</sequence>
<comment type="caution">
    <text evidence="2">The sequence shown here is derived from an EMBL/GenBank/DDBJ whole genome shotgun (WGS) entry which is preliminary data.</text>
</comment>
<feature type="non-terminal residue" evidence="2">
    <location>
        <position position="393"/>
    </location>
</feature>
<organism evidence="2 3">
    <name type="scientific">Streptacidiphilus pinicola</name>
    <dbReference type="NCBI Taxonomy" id="2219663"/>
    <lineage>
        <taxon>Bacteria</taxon>
        <taxon>Bacillati</taxon>
        <taxon>Actinomycetota</taxon>
        <taxon>Actinomycetes</taxon>
        <taxon>Kitasatosporales</taxon>
        <taxon>Streptomycetaceae</taxon>
        <taxon>Streptacidiphilus</taxon>
    </lineage>
</organism>
<feature type="domain" description="Chorismate-utilising enzyme C-terminal" evidence="1">
    <location>
        <begin position="124"/>
        <end position="367"/>
    </location>
</feature>
<protein>
    <recommendedName>
        <fullName evidence="1">Chorismate-utilising enzyme C-terminal domain-containing protein</fullName>
    </recommendedName>
</protein>
<dbReference type="SUPFAM" id="SSF56322">
    <property type="entry name" value="ADC synthase"/>
    <property type="match status" value="1"/>
</dbReference>
<dbReference type="PANTHER" id="PTHR42839">
    <property type="entry name" value="ISOCHORISMATE SYNTHASE ENTC"/>
    <property type="match status" value="1"/>
</dbReference>
<dbReference type="OrthoDB" id="3518032at2"/>